<name>A0ABR2JPP2_9EUKA</name>
<dbReference type="PANTHER" id="PTHR24159:SF5">
    <property type="entry name" value="ANK_REP_REGION DOMAIN-CONTAINING PROTEIN"/>
    <property type="match status" value="1"/>
</dbReference>
<sequence length="1072" mass="127526">MFSITQKEEIKKDLKIIINFRKSHFNEIVELYSDLAVCCSISDLISQNIVHEGNSILLKRDILLSDSLLKYKSLLISLITSLFNNTQINYSEDNYKILHEISIIFGIQKLKISIERYESYLDQLNQFELGRLPLIDEEFLCQHYLLDLTKDNLEDTLNASLRFISTLTSDSYGQIMYRCIFSQLSKSELFLSFIVNELPDFVHHFIRTLMRNYRFFSFSNAVSDYNLPVVCYLLRYFVENGYLKRSDEESFNYSEGWRTYTYQFFDFDDGYIHYESTYYVFRHYDEISKDNYSLHRKLVLNGKNQEPLFQIVEKDDLDSLQKLLAFDPSKSIDTTIEKCYYESRPLFQYKSYSLLEIAAFFGSIKIFKFLLINNATIRKNELREMALYGGNSEIIRLCQQHDIAFDVKFSNLNEFNVQTDAPILIAIKMHNFKLLRWLIEDNEIDIKYSPFDPISYALRCSNFLAFYYLLRVKYQDSNQDENLNENQDENLNENQCENLNEKIEVKLNWYDYLVSLVLSHNIPIIENYVDIKDQNLLELPIDTSFRENKFFFEILVINYDTKLIDLFLKNNKILNLKDVPYEYISSLTYQRIGRYFLTNKNVTHTSLFLTNLIKDLIRDTSYENETTEREQSNERPTYNMKLTPEFIEEQIQLLFEKALSIIDKIFLLPAIFKYNLYENHYSNLYREILTTDDDNIKFKGIERSIFVSFIEYTNIDVLSFLFKRIDKKNKKNLRNSHYILSRIIGLNKFDTLLYLLSSEESPFSSSFTFDEDSFFDHIYRCTSVEILQKLIKIFNDKNKECNFYNDVFLPNAMFHIFECRKEIIKYILDLPEIEPFINKENEKFNNLPPLLYSIRFIPLNIEWFKLFISSNKVDINIRQKETQSNILAFTSEYDILILLFSNDNFKCTSEDITKCFEKSHYPGACQLKSYELLINNFVFNTDKFEFTDEQLSRIFNKLCILDDRVELAKRFYSKFSERINVNYVDQESRSFCLLDAIDCDCVKMVEFLLTIPDIDLNIRANTGSVNSHMNYTENITPFCFAVVCGIDEIIQLFIKRRNEFNINETFSDEIFF</sequence>
<dbReference type="InterPro" id="IPR002110">
    <property type="entry name" value="Ankyrin_rpt"/>
</dbReference>
<dbReference type="SMART" id="SM00248">
    <property type="entry name" value="ANK"/>
    <property type="match status" value="6"/>
</dbReference>
<dbReference type="InterPro" id="IPR036770">
    <property type="entry name" value="Ankyrin_rpt-contain_sf"/>
</dbReference>
<protein>
    <recommendedName>
        <fullName evidence="3">DUF3447 domain-containing protein</fullName>
    </recommendedName>
</protein>
<dbReference type="Gene3D" id="1.25.40.20">
    <property type="entry name" value="Ankyrin repeat-containing domain"/>
    <property type="match status" value="1"/>
</dbReference>
<dbReference type="PANTHER" id="PTHR24159">
    <property type="match status" value="1"/>
</dbReference>
<organism evidence="1 2">
    <name type="scientific">Tritrichomonas musculus</name>
    <dbReference type="NCBI Taxonomy" id="1915356"/>
    <lineage>
        <taxon>Eukaryota</taxon>
        <taxon>Metamonada</taxon>
        <taxon>Parabasalia</taxon>
        <taxon>Tritrichomonadida</taxon>
        <taxon>Tritrichomonadidae</taxon>
        <taxon>Tritrichomonas</taxon>
    </lineage>
</organism>
<dbReference type="EMBL" id="JAPFFF010000010">
    <property type="protein sequence ID" value="KAK8880588.1"/>
    <property type="molecule type" value="Genomic_DNA"/>
</dbReference>
<dbReference type="SUPFAM" id="SSF48403">
    <property type="entry name" value="Ankyrin repeat"/>
    <property type="match status" value="2"/>
</dbReference>
<evidence type="ECO:0008006" key="3">
    <source>
        <dbReference type="Google" id="ProtNLM"/>
    </source>
</evidence>
<evidence type="ECO:0000313" key="1">
    <source>
        <dbReference type="EMBL" id="KAK8880588.1"/>
    </source>
</evidence>
<reference evidence="1 2" key="1">
    <citation type="submission" date="2024-04" db="EMBL/GenBank/DDBJ databases">
        <title>Tritrichomonas musculus Genome.</title>
        <authorList>
            <person name="Alves-Ferreira E."/>
            <person name="Grigg M."/>
            <person name="Lorenzi H."/>
            <person name="Galac M."/>
        </authorList>
    </citation>
    <scope>NUCLEOTIDE SEQUENCE [LARGE SCALE GENOMIC DNA]</scope>
    <source>
        <strain evidence="1 2">EAF2021</strain>
    </source>
</reference>
<gene>
    <name evidence="1" type="ORF">M9Y10_003268</name>
</gene>
<comment type="caution">
    <text evidence="1">The sequence shown here is derived from an EMBL/GenBank/DDBJ whole genome shotgun (WGS) entry which is preliminary data.</text>
</comment>
<accession>A0ABR2JPP2</accession>
<proteinExistence type="predicted"/>
<evidence type="ECO:0000313" key="2">
    <source>
        <dbReference type="Proteomes" id="UP001470230"/>
    </source>
</evidence>
<keyword evidence="2" id="KW-1185">Reference proteome</keyword>
<dbReference type="Proteomes" id="UP001470230">
    <property type="component" value="Unassembled WGS sequence"/>
</dbReference>